<dbReference type="AlphaFoldDB" id="A0A454CNZ8"/>
<evidence type="ECO:0000313" key="1">
    <source>
        <dbReference type="EMBL" id="EKM28121.1"/>
    </source>
</evidence>
<organism evidence="1 2">
    <name type="scientific">Vibrio harveyi</name>
    <name type="common">Beneckea harveyi</name>
    <dbReference type="NCBI Taxonomy" id="669"/>
    <lineage>
        <taxon>Bacteria</taxon>
        <taxon>Pseudomonadati</taxon>
        <taxon>Pseudomonadota</taxon>
        <taxon>Gammaproteobacteria</taxon>
        <taxon>Vibrionales</taxon>
        <taxon>Vibrionaceae</taxon>
        <taxon>Vibrio</taxon>
    </lineage>
</organism>
<accession>A0A454CNZ8</accession>
<comment type="caution">
    <text evidence="1">The sequence shown here is derived from an EMBL/GenBank/DDBJ whole genome shotgun (WGS) entry which is preliminary data.</text>
</comment>
<evidence type="ECO:0000313" key="2">
    <source>
        <dbReference type="Proteomes" id="UP000008367"/>
    </source>
</evidence>
<name>A0A454CNZ8_VIBHA</name>
<gene>
    <name evidence="1" type="ORF">VCHENC02_5951A</name>
</gene>
<dbReference type="EMBL" id="AJSR01002673">
    <property type="protein sequence ID" value="EKM28121.1"/>
    <property type="molecule type" value="Genomic_DNA"/>
</dbReference>
<reference evidence="1 2" key="1">
    <citation type="submission" date="2012-10" db="EMBL/GenBank/DDBJ databases">
        <title>Genome sequence of Vibrio Cholerae HENC-02.</title>
        <authorList>
            <person name="Eppinger M."/>
            <person name="Hasan N.A."/>
            <person name="Sengamalay N."/>
            <person name="Hine E."/>
            <person name="Su Q."/>
            <person name="Daugherty S.C."/>
            <person name="Young S."/>
            <person name="Sadzewicz L."/>
            <person name="Tallon L."/>
            <person name="Cebula T.A."/>
            <person name="Ravel J."/>
            <person name="Colwell R.R."/>
        </authorList>
    </citation>
    <scope>NUCLEOTIDE SEQUENCE [LARGE SCALE GENOMIC DNA]</scope>
    <source>
        <strain evidence="1 2">HENC-02</strain>
    </source>
</reference>
<protein>
    <submittedName>
        <fullName evidence="1">Uncharacterized protein</fullName>
    </submittedName>
</protein>
<proteinExistence type="predicted"/>
<dbReference type="Proteomes" id="UP000008367">
    <property type="component" value="Unassembled WGS sequence"/>
</dbReference>
<sequence length="17" mass="1902">MKSILPLSSAQSFSRLH</sequence>
<feature type="non-terminal residue" evidence="1">
    <location>
        <position position="17"/>
    </location>
</feature>